<accession>A0AAE0FIV3</accession>
<dbReference type="PANTHER" id="PTHR32114">
    <property type="entry name" value="ABC TRANSPORTER ABCH.3"/>
    <property type="match status" value="1"/>
</dbReference>
<sequence length="172" mass="18538">VDKAFARTGIQSYLVDEALSEVQRRASAHLEVLAGGSLTLELSATRKAKSRAGTVERIEKIVQARGPHGEWHQRTVRQLSGGEQRRVALALTLAFSEFALARDGSECDLLVLDEVLQSLDGEGTARAAALLRLHPSRTVIVIAQAHSTLTQLVDDVDVVAKHAGLSGIIRET</sequence>
<dbReference type="SUPFAM" id="SSF52540">
    <property type="entry name" value="P-loop containing nucleoside triphosphate hydrolases"/>
    <property type="match status" value="1"/>
</dbReference>
<dbReference type="Pfam" id="PF13558">
    <property type="entry name" value="SbcC_Walker_B"/>
    <property type="match status" value="1"/>
</dbReference>
<dbReference type="AlphaFoldDB" id="A0AAE0FIV3"/>
<keyword evidence="2" id="KW-1185">Reference proteome</keyword>
<organism evidence="1 2">
    <name type="scientific">Cymbomonas tetramitiformis</name>
    <dbReference type="NCBI Taxonomy" id="36881"/>
    <lineage>
        <taxon>Eukaryota</taxon>
        <taxon>Viridiplantae</taxon>
        <taxon>Chlorophyta</taxon>
        <taxon>Pyramimonadophyceae</taxon>
        <taxon>Pyramimonadales</taxon>
        <taxon>Pyramimonadaceae</taxon>
        <taxon>Cymbomonas</taxon>
    </lineage>
</organism>
<dbReference type="EMBL" id="LGRX02017605">
    <property type="protein sequence ID" value="KAK3260528.1"/>
    <property type="molecule type" value="Genomic_DNA"/>
</dbReference>
<evidence type="ECO:0000313" key="2">
    <source>
        <dbReference type="Proteomes" id="UP001190700"/>
    </source>
</evidence>
<comment type="caution">
    <text evidence="1">The sequence shown here is derived from an EMBL/GenBank/DDBJ whole genome shotgun (WGS) entry which is preliminary data.</text>
</comment>
<dbReference type="Proteomes" id="UP001190700">
    <property type="component" value="Unassembled WGS sequence"/>
</dbReference>
<dbReference type="Gene3D" id="3.40.50.300">
    <property type="entry name" value="P-loop containing nucleotide triphosphate hydrolases"/>
    <property type="match status" value="1"/>
</dbReference>
<name>A0AAE0FIV3_9CHLO</name>
<reference evidence="1 2" key="1">
    <citation type="journal article" date="2015" name="Genome Biol. Evol.">
        <title>Comparative Genomics of a Bacterivorous Green Alga Reveals Evolutionary Causalities and Consequences of Phago-Mixotrophic Mode of Nutrition.</title>
        <authorList>
            <person name="Burns J.A."/>
            <person name="Paasch A."/>
            <person name="Narechania A."/>
            <person name="Kim E."/>
        </authorList>
    </citation>
    <scope>NUCLEOTIDE SEQUENCE [LARGE SCALE GENOMIC DNA]</scope>
    <source>
        <strain evidence="1 2">PLY_AMNH</strain>
    </source>
</reference>
<gene>
    <name evidence="1" type="ORF">CYMTET_30512</name>
</gene>
<protein>
    <submittedName>
        <fullName evidence="1">Uncharacterized protein</fullName>
    </submittedName>
</protein>
<dbReference type="PANTHER" id="PTHR32114:SF2">
    <property type="entry name" value="ABC TRANSPORTER ABCH.3"/>
    <property type="match status" value="1"/>
</dbReference>
<dbReference type="InterPro" id="IPR027417">
    <property type="entry name" value="P-loop_NTPase"/>
</dbReference>
<evidence type="ECO:0000313" key="1">
    <source>
        <dbReference type="EMBL" id="KAK3260528.1"/>
    </source>
</evidence>
<dbReference type="CDD" id="cd00267">
    <property type="entry name" value="ABC_ATPase"/>
    <property type="match status" value="1"/>
</dbReference>
<feature type="non-terminal residue" evidence="1">
    <location>
        <position position="1"/>
    </location>
</feature>
<proteinExistence type="predicted"/>